<dbReference type="HOGENOM" id="CLU_017633_18_2_1"/>
<dbReference type="STRING" id="2903.R1ERV1"/>
<dbReference type="PROSITE" id="PS50076">
    <property type="entry name" value="DNAJ_2"/>
    <property type="match status" value="1"/>
</dbReference>
<dbReference type="GeneID" id="17269134"/>
<reference evidence="3" key="1">
    <citation type="journal article" date="2013" name="Nature">
        <title>Pan genome of the phytoplankton Emiliania underpins its global distribution.</title>
        <authorList>
            <person name="Read B.A."/>
            <person name="Kegel J."/>
            <person name="Klute M.J."/>
            <person name="Kuo A."/>
            <person name="Lefebvre S.C."/>
            <person name="Maumus F."/>
            <person name="Mayer C."/>
            <person name="Miller J."/>
            <person name="Monier A."/>
            <person name="Salamov A."/>
            <person name="Young J."/>
            <person name="Aguilar M."/>
            <person name="Claverie J.M."/>
            <person name="Frickenhaus S."/>
            <person name="Gonzalez K."/>
            <person name="Herman E.K."/>
            <person name="Lin Y.C."/>
            <person name="Napier J."/>
            <person name="Ogata H."/>
            <person name="Sarno A.F."/>
            <person name="Shmutz J."/>
            <person name="Schroeder D."/>
            <person name="de Vargas C."/>
            <person name="Verret F."/>
            <person name="von Dassow P."/>
            <person name="Valentin K."/>
            <person name="Van de Peer Y."/>
            <person name="Wheeler G."/>
            <person name="Dacks J.B."/>
            <person name="Delwiche C.F."/>
            <person name="Dyhrman S.T."/>
            <person name="Glockner G."/>
            <person name="John U."/>
            <person name="Richards T."/>
            <person name="Worden A.Z."/>
            <person name="Zhang X."/>
            <person name="Grigoriev I.V."/>
            <person name="Allen A.E."/>
            <person name="Bidle K."/>
            <person name="Borodovsky M."/>
            <person name="Bowler C."/>
            <person name="Brownlee C."/>
            <person name="Cock J.M."/>
            <person name="Elias M."/>
            <person name="Gladyshev V.N."/>
            <person name="Groth M."/>
            <person name="Guda C."/>
            <person name="Hadaegh A."/>
            <person name="Iglesias-Rodriguez M.D."/>
            <person name="Jenkins J."/>
            <person name="Jones B.M."/>
            <person name="Lawson T."/>
            <person name="Leese F."/>
            <person name="Lindquist E."/>
            <person name="Lobanov A."/>
            <person name="Lomsadze A."/>
            <person name="Malik S.B."/>
            <person name="Marsh M.E."/>
            <person name="Mackinder L."/>
            <person name="Mock T."/>
            <person name="Mueller-Roeber B."/>
            <person name="Pagarete A."/>
            <person name="Parker M."/>
            <person name="Probert I."/>
            <person name="Quesneville H."/>
            <person name="Raines C."/>
            <person name="Rensing S.A."/>
            <person name="Riano-Pachon D.M."/>
            <person name="Richier S."/>
            <person name="Rokitta S."/>
            <person name="Shiraiwa Y."/>
            <person name="Soanes D.M."/>
            <person name="van der Giezen M."/>
            <person name="Wahlund T.M."/>
            <person name="Williams B."/>
            <person name="Wilson W."/>
            <person name="Wolfe G."/>
            <person name="Wurch L.L."/>
        </authorList>
    </citation>
    <scope>NUCLEOTIDE SEQUENCE</scope>
</reference>
<dbReference type="CDD" id="cd06257">
    <property type="entry name" value="DnaJ"/>
    <property type="match status" value="1"/>
</dbReference>
<dbReference type="RefSeq" id="XP_005776018.1">
    <property type="nucleotide sequence ID" value="XM_005775961.1"/>
</dbReference>
<dbReference type="PANTHER" id="PTHR44743">
    <property type="entry name" value="PUTATIVE, EXPRESSED-RELATED"/>
    <property type="match status" value="1"/>
</dbReference>
<dbReference type="InterPro" id="IPR036869">
    <property type="entry name" value="J_dom_sf"/>
</dbReference>
<evidence type="ECO:0000313" key="2">
    <source>
        <dbReference type="EnsemblProtists" id="EOD05625"/>
    </source>
</evidence>
<sequence length="66" mass="7321">YERLGVSEFASEGELKAAFKGLSLQLHPDKQSGKTDAEAATAKARYFEVVDAFTVLIDLPTRRVYD</sequence>
<dbReference type="EnsemblProtists" id="EOD23589">
    <property type="protein sequence ID" value="EOD23589"/>
    <property type="gene ID" value="EMIHUDRAFT_48366"/>
</dbReference>
<dbReference type="InterPro" id="IPR001623">
    <property type="entry name" value="DnaJ_domain"/>
</dbReference>
<feature type="domain" description="J" evidence="1">
    <location>
        <begin position="1"/>
        <end position="66"/>
    </location>
</feature>
<evidence type="ECO:0000259" key="1">
    <source>
        <dbReference type="PROSITE" id="PS50076"/>
    </source>
</evidence>
<dbReference type="KEGG" id="ehx:EMIHUDRAFT_48366"/>
<dbReference type="Proteomes" id="UP000013827">
    <property type="component" value="Unassembled WGS sequence"/>
</dbReference>
<dbReference type="SMART" id="SM00271">
    <property type="entry name" value="DnaJ"/>
    <property type="match status" value="1"/>
</dbReference>
<dbReference type="EnsemblProtists" id="EOD05625">
    <property type="protein sequence ID" value="EOD05625"/>
    <property type="gene ID" value="EMIHUDRAFT_48369"/>
</dbReference>
<organism evidence="2 3">
    <name type="scientific">Emiliania huxleyi (strain CCMP1516)</name>
    <dbReference type="NCBI Taxonomy" id="280463"/>
    <lineage>
        <taxon>Eukaryota</taxon>
        <taxon>Haptista</taxon>
        <taxon>Haptophyta</taxon>
        <taxon>Prymnesiophyceae</taxon>
        <taxon>Isochrysidales</taxon>
        <taxon>Noelaerhabdaceae</taxon>
        <taxon>Emiliania</taxon>
    </lineage>
</organism>
<accession>A0A0D3I2Z0</accession>
<keyword evidence="3" id="KW-1185">Reference proteome</keyword>
<dbReference type="PRINTS" id="PR00625">
    <property type="entry name" value="JDOMAIN"/>
</dbReference>
<reference evidence="2" key="2">
    <citation type="submission" date="2024-10" db="UniProtKB">
        <authorList>
            <consortium name="EnsemblProtists"/>
        </authorList>
    </citation>
    <scope>IDENTIFICATION</scope>
</reference>
<dbReference type="PANTHER" id="PTHR44743:SF10">
    <property type="entry name" value="J DOMAIN-CONTAINING PROTEIN"/>
    <property type="match status" value="1"/>
</dbReference>
<dbReference type="GeneID" id="17251788"/>
<dbReference type="KEGG" id="ehx:EMIHUDRAFT_48369"/>
<protein>
    <recommendedName>
        <fullName evidence="1">J domain-containing protein</fullName>
    </recommendedName>
</protein>
<dbReference type="Gene3D" id="1.10.287.110">
    <property type="entry name" value="DnaJ domain"/>
    <property type="match status" value="1"/>
</dbReference>
<evidence type="ECO:0000313" key="3">
    <source>
        <dbReference type="Proteomes" id="UP000013827"/>
    </source>
</evidence>
<dbReference type="AlphaFoldDB" id="A0A0D3I2Z0"/>
<dbReference type="RefSeq" id="XP_005758054.1">
    <property type="nucleotide sequence ID" value="XM_005757997.1"/>
</dbReference>
<dbReference type="Pfam" id="PF00226">
    <property type="entry name" value="DnaJ"/>
    <property type="match status" value="1"/>
</dbReference>
<dbReference type="PaxDb" id="2903-EOD05625"/>
<name>A0A0D3I2Z0_EMIH1</name>
<proteinExistence type="predicted"/>
<dbReference type="SUPFAM" id="SSF46565">
    <property type="entry name" value="Chaperone J-domain"/>
    <property type="match status" value="1"/>
</dbReference>